<evidence type="ECO:0000256" key="2">
    <source>
        <dbReference type="ARBA" id="ARBA00022741"/>
    </source>
</evidence>
<dbReference type="InterPro" id="IPR011545">
    <property type="entry name" value="DEAD/DEAH_box_helicase_dom"/>
</dbReference>
<evidence type="ECO:0000256" key="3">
    <source>
        <dbReference type="ARBA" id="ARBA00022801"/>
    </source>
</evidence>
<dbReference type="SUPFAM" id="SSF52540">
    <property type="entry name" value="P-loop containing nucleoside triphosphate hydrolases"/>
    <property type="match status" value="1"/>
</dbReference>
<dbReference type="PANTHER" id="PTHR18934:SF118">
    <property type="entry name" value="ATP-DEPENDENT RNA HELICASE DHX33"/>
    <property type="match status" value="1"/>
</dbReference>
<dbReference type="InterPro" id="IPR027417">
    <property type="entry name" value="P-loop_NTPase"/>
</dbReference>
<dbReference type="InterPro" id="IPR014001">
    <property type="entry name" value="Helicase_ATP-bd"/>
</dbReference>
<sequence>MPGMQAQDEGANRDEAQAAQAVNGDGPKRKENSATPSSNSPKRQRRGQVHSTLNAVRPNIWHRIQEDRRQLPAWSCKDKLLELVRENQALVLVGETGSGKTTQIPQFLLKGGLAKGGAIACTQPRRVAAVTVAQRVAQELGTDLGGKVGYSIRFEDTTSPETRIKYMTDGMLLREAMIDPLLSNYKVIIIDEAHERTVGTDVLLGLVKEVLKRRPHDVRLVVMSATLEASKFISYFPGCKGALIHGRAFPVQLYYTARPEDNYLDAALNATLQDRISAMQLARSKAIAAGQLPTEEEQDNSPQQPEELLVYTIYAAMSHEQQLRAFEPAPPGARKVILATNIAETSITISGVRYVVDPGFVKARSHNPRLGADALQVVPVSQAQAQQRSGRAGREGPGKAYRLYTEQAYDSLEPATVPEILRSNLASVVLQLKALGINDVLGFDFLDKPPIPSIVRSLELLYSLGALDSQGKLTSPVGTSLSRLPVDPMYGKVLLAATSMGCSIEAMQVISMVSTDGVFVVPRAKREEANAARLKFTSKEGDHLTLLAVARAFAELPPKQQTSWCHDNYINIRSVRKAQDIYQQLARQLHQLQLPLTSCGEDPTPLRRALVAGLFPQSARKQPDGTYKVIATGQQVFIHPSSVLIGKKVDCIVFSELVLTTKQLTTHCAPLPCPLQKAGLCHFLFSAGMQGT</sequence>
<dbReference type="InterPro" id="IPR001650">
    <property type="entry name" value="Helicase_C-like"/>
</dbReference>
<dbReference type="EC" id="3.6.4.13" evidence="1"/>
<dbReference type="CDD" id="cd17978">
    <property type="entry name" value="DEXHc_DHX33"/>
    <property type="match status" value="1"/>
</dbReference>
<dbReference type="InterPro" id="IPR048333">
    <property type="entry name" value="HA2_WH"/>
</dbReference>
<reference evidence="10" key="1">
    <citation type="submission" date="2017-08" db="EMBL/GenBank/DDBJ databases">
        <authorList>
            <person name="Polle J.E."/>
            <person name="Barry K."/>
            <person name="Cushman J."/>
            <person name="Schmutz J."/>
            <person name="Tran D."/>
            <person name="Hathwaick L.T."/>
            <person name="Yim W.C."/>
            <person name="Jenkins J."/>
            <person name="Mckie-Krisberg Z.M."/>
            <person name="Prochnik S."/>
            <person name="Lindquist E."/>
            <person name="Dockter R.B."/>
            <person name="Adam C."/>
            <person name="Molina H."/>
            <person name="Bunkerborg J."/>
            <person name="Jin E."/>
            <person name="Buchheim M."/>
            <person name="Magnuson J."/>
        </authorList>
    </citation>
    <scope>NUCLEOTIDE SEQUENCE</scope>
    <source>
        <strain evidence="10">CCAP 19/18</strain>
    </source>
</reference>
<dbReference type="Pfam" id="PF21010">
    <property type="entry name" value="HA2_C"/>
    <property type="match status" value="1"/>
</dbReference>
<dbReference type="PANTHER" id="PTHR18934">
    <property type="entry name" value="ATP-DEPENDENT RNA HELICASE"/>
    <property type="match status" value="1"/>
</dbReference>
<evidence type="ECO:0000259" key="9">
    <source>
        <dbReference type="PROSITE" id="PS51194"/>
    </source>
</evidence>
<keyword evidence="5" id="KW-0067">ATP-binding</keyword>
<comment type="caution">
    <text evidence="10">The sequence shown here is derived from an EMBL/GenBank/DDBJ whole genome shotgun (WGS) entry which is preliminary data.</text>
</comment>
<dbReference type="CDD" id="cd18791">
    <property type="entry name" value="SF2_C_RHA"/>
    <property type="match status" value="1"/>
</dbReference>
<dbReference type="Pfam" id="PF07717">
    <property type="entry name" value="OB_NTP_bind"/>
    <property type="match status" value="1"/>
</dbReference>
<evidence type="ECO:0000256" key="4">
    <source>
        <dbReference type="ARBA" id="ARBA00022806"/>
    </source>
</evidence>
<dbReference type="SMART" id="SM00487">
    <property type="entry name" value="DEXDc"/>
    <property type="match status" value="1"/>
</dbReference>
<gene>
    <name evidence="10" type="ORF">DUNSADRAFT_5144</name>
</gene>
<feature type="region of interest" description="Disordered" evidence="7">
    <location>
        <begin position="1"/>
        <end position="54"/>
    </location>
</feature>
<comment type="catalytic activity">
    <reaction evidence="6">
        <text>ATP + H2O = ADP + phosphate + H(+)</text>
        <dbReference type="Rhea" id="RHEA:13065"/>
        <dbReference type="ChEBI" id="CHEBI:15377"/>
        <dbReference type="ChEBI" id="CHEBI:15378"/>
        <dbReference type="ChEBI" id="CHEBI:30616"/>
        <dbReference type="ChEBI" id="CHEBI:43474"/>
        <dbReference type="ChEBI" id="CHEBI:456216"/>
        <dbReference type="EC" id="3.6.4.13"/>
    </reaction>
</comment>
<keyword evidence="2" id="KW-0547">Nucleotide-binding</keyword>
<evidence type="ECO:0000313" key="10">
    <source>
        <dbReference type="EMBL" id="KAF5842773.1"/>
    </source>
</evidence>
<evidence type="ECO:0000256" key="7">
    <source>
        <dbReference type="SAM" id="MobiDB-lite"/>
    </source>
</evidence>
<evidence type="ECO:0000256" key="5">
    <source>
        <dbReference type="ARBA" id="ARBA00022840"/>
    </source>
</evidence>
<dbReference type="Pfam" id="PF00270">
    <property type="entry name" value="DEAD"/>
    <property type="match status" value="1"/>
</dbReference>
<dbReference type="SMART" id="SM00490">
    <property type="entry name" value="HELICc"/>
    <property type="match status" value="1"/>
</dbReference>
<evidence type="ECO:0000256" key="1">
    <source>
        <dbReference type="ARBA" id="ARBA00012552"/>
    </source>
</evidence>
<keyword evidence="3" id="KW-0378">Hydrolase</keyword>
<evidence type="ECO:0000259" key="8">
    <source>
        <dbReference type="PROSITE" id="PS51192"/>
    </source>
</evidence>
<dbReference type="Gene3D" id="3.40.50.300">
    <property type="entry name" value="P-loop containing nucleotide triphosphate hydrolases"/>
    <property type="match status" value="2"/>
</dbReference>
<dbReference type="SMART" id="SM00847">
    <property type="entry name" value="HA2"/>
    <property type="match status" value="1"/>
</dbReference>
<dbReference type="InterPro" id="IPR011709">
    <property type="entry name" value="DEAD-box_helicase_OB_fold"/>
</dbReference>
<dbReference type="InterPro" id="IPR007502">
    <property type="entry name" value="Helicase-assoc_dom"/>
</dbReference>
<dbReference type="Proteomes" id="UP000815325">
    <property type="component" value="Unassembled WGS sequence"/>
</dbReference>
<dbReference type="EMBL" id="MU069455">
    <property type="protein sequence ID" value="KAF5842773.1"/>
    <property type="molecule type" value="Genomic_DNA"/>
</dbReference>
<dbReference type="Pfam" id="PF04408">
    <property type="entry name" value="WHD_HA2"/>
    <property type="match status" value="1"/>
</dbReference>
<feature type="domain" description="Helicase C-terminal" evidence="9">
    <location>
        <begin position="263"/>
        <end position="436"/>
    </location>
</feature>
<proteinExistence type="predicted"/>
<evidence type="ECO:0000313" key="11">
    <source>
        <dbReference type="Proteomes" id="UP000815325"/>
    </source>
</evidence>
<dbReference type="Gene3D" id="1.20.120.1080">
    <property type="match status" value="1"/>
</dbReference>
<dbReference type="PROSITE" id="PS51192">
    <property type="entry name" value="HELICASE_ATP_BIND_1"/>
    <property type="match status" value="1"/>
</dbReference>
<dbReference type="Pfam" id="PF00271">
    <property type="entry name" value="Helicase_C"/>
    <property type="match status" value="1"/>
</dbReference>
<feature type="domain" description="Helicase ATP-binding" evidence="8">
    <location>
        <begin position="81"/>
        <end position="245"/>
    </location>
</feature>
<protein>
    <recommendedName>
        <fullName evidence="1">RNA helicase</fullName>
        <ecNumber evidence="1">3.6.4.13</ecNumber>
    </recommendedName>
</protein>
<name>A0ABQ7H7F7_DUNSA</name>
<accession>A0ABQ7H7F7</accession>
<keyword evidence="4" id="KW-0347">Helicase</keyword>
<keyword evidence="11" id="KW-1185">Reference proteome</keyword>
<dbReference type="PROSITE" id="PS51194">
    <property type="entry name" value="HELICASE_CTER"/>
    <property type="match status" value="1"/>
</dbReference>
<evidence type="ECO:0000256" key="6">
    <source>
        <dbReference type="ARBA" id="ARBA00047984"/>
    </source>
</evidence>
<organism evidence="10 11">
    <name type="scientific">Dunaliella salina</name>
    <name type="common">Green alga</name>
    <name type="synonym">Protococcus salinus</name>
    <dbReference type="NCBI Taxonomy" id="3046"/>
    <lineage>
        <taxon>Eukaryota</taxon>
        <taxon>Viridiplantae</taxon>
        <taxon>Chlorophyta</taxon>
        <taxon>core chlorophytes</taxon>
        <taxon>Chlorophyceae</taxon>
        <taxon>CS clade</taxon>
        <taxon>Chlamydomonadales</taxon>
        <taxon>Dunaliellaceae</taxon>
        <taxon>Dunaliella</taxon>
    </lineage>
</organism>